<evidence type="ECO:0000313" key="2">
    <source>
        <dbReference type="EMBL" id="MFD0993569.1"/>
    </source>
</evidence>
<keyword evidence="1" id="KW-0812">Transmembrane</keyword>
<dbReference type="Proteomes" id="UP001597062">
    <property type="component" value="Unassembled WGS sequence"/>
</dbReference>
<gene>
    <name evidence="2" type="ORF">ACFQ1U_10170</name>
</gene>
<name>A0ABW3JU29_9FLAO</name>
<dbReference type="RefSeq" id="WP_386107963.1">
    <property type="nucleotide sequence ID" value="NZ_JBHTJR010000050.1"/>
</dbReference>
<keyword evidence="1" id="KW-0472">Membrane</keyword>
<comment type="caution">
    <text evidence="2">The sequence shown here is derived from an EMBL/GenBank/DDBJ whole genome shotgun (WGS) entry which is preliminary data.</text>
</comment>
<reference evidence="3" key="1">
    <citation type="journal article" date="2019" name="Int. J. Syst. Evol. Microbiol.">
        <title>The Global Catalogue of Microorganisms (GCM) 10K type strain sequencing project: providing services to taxonomists for standard genome sequencing and annotation.</title>
        <authorList>
            <consortium name="The Broad Institute Genomics Platform"/>
            <consortium name="The Broad Institute Genome Sequencing Center for Infectious Disease"/>
            <person name="Wu L."/>
            <person name="Ma J."/>
        </authorList>
    </citation>
    <scope>NUCLEOTIDE SEQUENCE [LARGE SCALE GENOMIC DNA]</scope>
    <source>
        <strain evidence="3">CCUG 60527</strain>
    </source>
</reference>
<organism evidence="2 3">
    <name type="scientific">Tenacibaculum geojense</name>
    <dbReference type="NCBI Taxonomy" id="915352"/>
    <lineage>
        <taxon>Bacteria</taxon>
        <taxon>Pseudomonadati</taxon>
        <taxon>Bacteroidota</taxon>
        <taxon>Flavobacteriia</taxon>
        <taxon>Flavobacteriales</taxon>
        <taxon>Flavobacteriaceae</taxon>
        <taxon>Tenacibaculum</taxon>
    </lineage>
</organism>
<accession>A0ABW3JU29</accession>
<proteinExistence type="predicted"/>
<sequence length="159" mass="19257">MRGIFYFILFFLGLASIFMTINDVINNRYLKEIKNIKSLNNKDKYMSEDLLLITETRDRNENTSETMRFDIEGILQSNDSIISLDIGFSEYLDFSLKYQPVYKSKLTGTYYLKGAPLKYYNGNLRELYFFIFLKICFYPIFIFLMYLLKQYYLYRKYRI</sequence>
<feature type="transmembrane region" description="Helical" evidence="1">
    <location>
        <begin position="6"/>
        <end position="25"/>
    </location>
</feature>
<evidence type="ECO:0000313" key="3">
    <source>
        <dbReference type="Proteomes" id="UP001597062"/>
    </source>
</evidence>
<dbReference type="EMBL" id="JBHTJR010000050">
    <property type="protein sequence ID" value="MFD0993569.1"/>
    <property type="molecule type" value="Genomic_DNA"/>
</dbReference>
<keyword evidence="3" id="KW-1185">Reference proteome</keyword>
<keyword evidence="1" id="KW-1133">Transmembrane helix</keyword>
<feature type="transmembrane region" description="Helical" evidence="1">
    <location>
        <begin position="127"/>
        <end position="148"/>
    </location>
</feature>
<protein>
    <submittedName>
        <fullName evidence="2">Uncharacterized protein</fullName>
    </submittedName>
</protein>
<evidence type="ECO:0000256" key="1">
    <source>
        <dbReference type="SAM" id="Phobius"/>
    </source>
</evidence>